<gene>
    <name evidence="2" type="ordered locus">Desti_5305</name>
</gene>
<dbReference type="Proteomes" id="UP000006055">
    <property type="component" value="Chromosome"/>
</dbReference>
<dbReference type="HOGENOM" id="CLU_029375_2_1_7"/>
<dbReference type="PANTHER" id="PTHR12277:SF81">
    <property type="entry name" value="PROTEIN ABHD13"/>
    <property type="match status" value="1"/>
</dbReference>
<proteinExistence type="predicted"/>
<dbReference type="RefSeq" id="WP_014812993.1">
    <property type="nucleotide sequence ID" value="NC_018025.1"/>
</dbReference>
<dbReference type="SUPFAM" id="SSF53474">
    <property type="entry name" value="alpha/beta-Hydrolases"/>
    <property type="match status" value="1"/>
</dbReference>
<reference evidence="3" key="1">
    <citation type="submission" date="2012-06" db="EMBL/GenBank/DDBJ databases">
        <title>Complete sequence of chromosome of Desulfomonile tiedjei DSM 6799.</title>
        <authorList>
            <person name="Lucas S."/>
            <person name="Copeland A."/>
            <person name="Lapidus A."/>
            <person name="Glavina del Rio T."/>
            <person name="Dalin E."/>
            <person name="Tice H."/>
            <person name="Bruce D."/>
            <person name="Goodwin L."/>
            <person name="Pitluck S."/>
            <person name="Peters L."/>
            <person name="Ovchinnikova G."/>
            <person name="Zeytun A."/>
            <person name="Lu M."/>
            <person name="Kyrpides N."/>
            <person name="Mavromatis K."/>
            <person name="Ivanova N."/>
            <person name="Brettin T."/>
            <person name="Detter J.C."/>
            <person name="Han C."/>
            <person name="Larimer F."/>
            <person name="Land M."/>
            <person name="Hauser L."/>
            <person name="Markowitz V."/>
            <person name="Cheng J.-F."/>
            <person name="Hugenholtz P."/>
            <person name="Woyke T."/>
            <person name="Wu D."/>
            <person name="Spring S."/>
            <person name="Schroeder M."/>
            <person name="Brambilla E."/>
            <person name="Klenk H.-P."/>
            <person name="Eisen J.A."/>
        </authorList>
    </citation>
    <scope>NUCLEOTIDE SEQUENCE [LARGE SCALE GENOMIC DNA]</scope>
    <source>
        <strain evidence="3">ATCC 49306 / DSM 6799 / DCB-1</strain>
    </source>
</reference>
<dbReference type="PANTHER" id="PTHR12277">
    <property type="entry name" value="ALPHA/BETA HYDROLASE DOMAIN-CONTAINING PROTEIN"/>
    <property type="match status" value="1"/>
</dbReference>
<dbReference type="EMBL" id="CP003360">
    <property type="protein sequence ID" value="AFM27894.1"/>
    <property type="molecule type" value="Genomic_DNA"/>
</dbReference>
<dbReference type="GO" id="GO:0016787">
    <property type="term" value="F:hydrolase activity"/>
    <property type="evidence" value="ECO:0007669"/>
    <property type="project" value="UniProtKB-KW"/>
</dbReference>
<dbReference type="STRING" id="706587.Desti_5305"/>
<organism evidence="2 3">
    <name type="scientific">Desulfomonile tiedjei (strain ATCC 49306 / DSM 6799 / DCB-1)</name>
    <dbReference type="NCBI Taxonomy" id="706587"/>
    <lineage>
        <taxon>Bacteria</taxon>
        <taxon>Pseudomonadati</taxon>
        <taxon>Thermodesulfobacteriota</taxon>
        <taxon>Desulfomonilia</taxon>
        <taxon>Desulfomonilales</taxon>
        <taxon>Desulfomonilaceae</taxon>
        <taxon>Desulfomonile</taxon>
    </lineage>
</organism>
<feature type="domain" description="Serine aminopeptidase S33" evidence="1">
    <location>
        <begin position="58"/>
        <end position="166"/>
    </location>
</feature>
<dbReference type="Pfam" id="PF12146">
    <property type="entry name" value="Hydrolase_4"/>
    <property type="match status" value="1"/>
</dbReference>
<dbReference type="eggNOG" id="COG1073">
    <property type="taxonomic scope" value="Bacteria"/>
</dbReference>
<evidence type="ECO:0000259" key="1">
    <source>
        <dbReference type="Pfam" id="PF12146"/>
    </source>
</evidence>
<accession>I4CEA3</accession>
<dbReference type="KEGG" id="dti:Desti_5305"/>
<protein>
    <submittedName>
        <fullName evidence="2">Alpha/beta superfamily hydrolase</fullName>
    </submittedName>
</protein>
<dbReference type="AlphaFoldDB" id="I4CEA3"/>
<dbReference type="InterPro" id="IPR029058">
    <property type="entry name" value="AB_hydrolase_fold"/>
</dbReference>
<keyword evidence="2" id="KW-0378">Hydrolase</keyword>
<dbReference type="OrthoDB" id="9777090at2"/>
<evidence type="ECO:0000313" key="3">
    <source>
        <dbReference type="Proteomes" id="UP000006055"/>
    </source>
</evidence>
<sequence length="273" mass="30835">MGFTQEALDRFVERQIFFPDPFLICTPRDQGLDFKDIRFETSDGVTLHGWLVPAEPSIGIMLFCHGNAGNISHRVDNIRRLHDIGLSVFIFDYRGYGLSKGRITERGFYLDAEAAYDEVLKHTQGGKLKLVVFGRSLGGIAAVYLASQRPCSGVVLESTFTNLAAMARYHFPLPVPESLVRNRLNSIDRIGKVRSKILFFHGDRDDIVPIELGRDLFNAAQAPKEFVTIPGAGHNDTYFVAGEEYFRKFRDFVQSLPPGERNSDRHTDLHSKR</sequence>
<dbReference type="InterPro" id="IPR022742">
    <property type="entry name" value="Hydrolase_4"/>
</dbReference>
<name>I4CEA3_DESTA</name>
<keyword evidence="3" id="KW-1185">Reference proteome</keyword>
<dbReference type="Gene3D" id="3.40.50.1820">
    <property type="entry name" value="alpha/beta hydrolase"/>
    <property type="match status" value="1"/>
</dbReference>
<evidence type="ECO:0000313" key="2">
    <source>
        <dbReference type="EMBL" id="AFM27894.1"/>
    </source>
</evidence>